<feature type="transmembrane region" description="Helical" evidence="9">
    <location>
        <begin position="93"/>
        <end position="114"/>
    </location>
</feature>
<evidence type="ECO:0000256" key="3">
    <source>
        <dbReference type="ARBA" id="ARBA00022448"/>
    </source>
</evidence>
<dbReference type="PANTHER" id="PTHR30330:SF3">
    <property type="entry name" value="TRANSCRIPTIONAL REGULATOR, LRP FAMILY"/>
    <property type="match status" value="1"/>
</dbReference>
<keyword evidence="3" id="KW-0813">Transport</keyword>
<dbReference type="InterPro" id="IPR001463">
    <property type="entry name" value="Na/Ala_symport"/>
</dbReference>
<dbReference type="Proteomes" id="UP000441585">
    <property type="component" value="Unassembled WGS sequence"/>
</dbReference>
<accession>A0A6I2M5K9</accession>
<gene>
    <name evidence="10" type="ORF">GJU41_05555</name>
</gene>
<evidence type="ECO:0000256" key="7">
    <source>
        <dbReference type="ARBA" id="ARBA00022989"/>
    </source>
</evidence>
<keyword evidence="4" id="KW-1003">Cell membrane</keyword>
<comment type="subcellular location">
    <subcellularLocation>
        <location evidence="1">Cell membrane</location>
        <topology evidence="1">Multi-pass membrane protein</topology>
    </subcellularLocation>
</comment>
<keyword evidence="5 9" id="KW-0812">Transmembrane</keyword>
<evidence type="ECO:0000256" key="8">
    <source>
        <dbReference type="ARBA" id="ARBA00023136"/>
    </source>
</evidence>
<dbReference type="AlphaFoldDB" id="A0A6I2M5K9"/>
<keyword evidence="11" id="KW-1185">Reference proteome</keyword>
<keyword evidence="8 9" id="KW-0472">Membrane</keyword>
<comment type="caution">
    <text evidence="10">The sequence shown here is derived from an EMBL/GenBank/DDBJ whole genome shotgun (WGS) entry which is preliminary data.</text>
</comment>
<dbReference type="EMBL" id="WKKF01000001">
    <property type="protein sequence ID" value="MRX53428.1"/>
    <property type="molecule type" value="Genomic_DNA"/>
</dbReference>
<comment type="similarity">
    <text evidence="2">Belongs to the alanine or glycine:cation symporter (AGCS) (TC 2.A.25) family.</text>
</comment>
<dbReference type="GO" id="GO:0005283">
    <property type="term" value="F:amino acid:sodium symporter activity"/>
    <property type="evidence" value="ECO:0007669"/>
    <property type="project" value="InterPro"/>
</dbReference>
<evidence type="ECO:0000256" key="4">
    <source>
        <dbReference type="ARBA" id="ARBA00022475"/>
    </source>
</evidence>
<name>A0A6I2M5K9_9BACI</name>
<evidence type="ECO:0000313" key="11">
    <source>
        <dbReference type="Proteomes" id="UP000441585"/>
    </source>
</evidence>
<sequence>MGNACGHRGYSCHLYPYWTGRALLRGWKEHSEQEASSLVAYAFATLIPERAAAHMLSFFLTLYVLSTIMIMIYYGEKQMEFLRPETKMPAVRLFYLSAILAGAACSVKLVWTLLDFFLF</sequence>
<evidence type="ECO:0000256" key="9">
    <source>
        <dbReference type="SAM" id="Phobius"/>
    </source>
</evidence>
<evidence type="ECO:0000256" key="5">
    <source>
        <dbReference type="ARBA" id="ARBA00022692"/>
    </source>
</evidence>
<organism evidence="10 11">
    <name type="scientific">Metabacillus idriensis</name>
    <dbReference type="NCBI Taxonomy" id="324768"/>
    <lineage>
        <taxon>Bacteria</taxon>
        <taxon>Bacillati</taxon>
        <taxon>Bacillota</taxon>
        <taxon>Bacilli</taxon>
        <taxon>Bacillales</taxon>
        <taxon>Bacillaceae</taxon>
        <taxon>Metabacillus</taxon>
    </lineage>
</organism>
<dbReference type="PANTHER" id="PTHR30330">
    <property type="entry name" value="AGSS FAMILY TRANSPORTER, SODIUM-ALANINE"/>
    <property type="match status" value="1"/>
</dbReference>
<reference evidence="10 11" key="1">
    <citation type="submission" date="2019-11" db="EMBL/GenBank/DDBJ databases">
        <title>Bacillus idriensis genome.</title>
        <authorList>
            <person name="Konopka E.N."/>
            <person name="Newman J.D."/>
        </authorList>
    </citation>
    <scope>NUCLEOTIDE SEQUENCE [LARGE SCALE GENOMIC DNA]</scope>
    <source>
        <strain evidence="10 11">DSM 19097</strain>
    </source>
</reference>
<evidence type="ECO:0000256" key="1">
    <source>
        <dbReference type="ARBA" id="ARBA00004651"/>
    </source>
</evidence>
<dbReference type="Pfam" id="PF01235">
    <property type="entry name" value="Na_Ala_symp"/>
    <property type="match status" value="1"/>
</dbReference>
<proteinExistence type="inferred from homology"/>
<protein>
    <submittedName>
        <fullName evidence="10">Uncharacterized protein</fullName>
    </submittedName>
</protein>
<evidence type="ECO:0000313" key="10">
    <source>
        <dbReference type="EMBL" id="MRX53428.1"/>
    </source>
</evidence>
<dbReference type="GO" id="GO:0005886">
    <property type="term" value="C:plasma membrane"/>
    <property type="evidence" value="ECO:0007669"/>
    <property type="project" value="UniProtKB-SubCell"/>
</dbReference>
<feature type="transmembrane region" description="Helical" evidence="9">
    <location>
        <begin position="51"/>
        <end position="73"/>
    </location>
</feature>
<keyword evidence="7 9" id="KW-1133">Transmembrane helix</keyword>
<evidence type="ECO:0000256" key="6">
    <source>
        <dbReference type="ARBA" id="ARBA00022847"/>
    </source>
</evidence>
<evidence type="ECO:0000256" key="2">
    <source>
        <dbReference type="ARBA" id="ARBA00009261"/>
    </source>
</evidence>
<keyword evidence="6" id="KW-0769">Symport</keyword>